<evidence type="ECO:0000313" key="3">
    <source>
        <dbReference type="Proteomes" id="UP000014285"/>
    </source>
</evidence>
<evidence type="ECO:0008006" key="4">
    <source>
        <dbReference type="Google" id="ProtNLM"/>
    </source>
</evidence>
<protein>
    <recommendedName>
        <fullName evidence="4">DUF1694 domain-containing protein</fullName>
    </recommendedName>
</protein>
<proteinExistence type="predicted"/>
<organism evidence="2 3">
    <name type="scientific">Lacticaseibacillus paracasei subsp. tolerans Lpl14</name>
    <dbReference type="NCBI Taxonomy" id="1256229"/>
    <lineage>
        <taxon>Bacteria</taxon>
        <taxon>Bacillati</taxon>
        <taxon>Bacillota</taxon>
        <taxon>Bacilli</taxon>
        <taxon>Lactobacillales</taxon>
        <taxon>Lactobacillaceae</taxon>
        <taxon>Lacticaseibacillus</taxon>
    </lineage>
</organism>
<dbReference type="Pfam" id="PF07997">
    <property type="entry name" value="DUF1694"/>
    <property type="match status" value="1"/>
</dbReference>
<sequence length="166" mass="18523">MSDDNMQEHLNSAIYGPPQTKPDERRAYMGSLRERVALQVTNQALADPKRQAQVQPLLKDFHAHGYKALLNGKLDNAITGPYMKMLTDANVPFTLVANETAQTADKAAGLLIVADTAINQSNVDLPPLEQDSEKPKKRGFDFLKSYNQHLPNMTADVLFFAKQIRE</sequence>
<evidence type="ECO:0000313" key="2">
    <source>
        <dbReference type="EMBL" id="EPC64803.1"/>
    </source>
</evidence>
<gene>
    <name evidence="2" type="ORF">Lpl14_08673</name>
</gene>
<dbReference type="SUPFAM" id="SSF160515">
    <property type="entry name" value="YueI-like"/>
    <property type="match status" value="1"/>
</dbReference>
<comment type="caution">
    <text evidence="2">The sequence shown here is derived from an EMBL/GenBank/DDBJ whole genome shotgun (WGS) entry which is preliminary data.</text>
</comment>
<dbReference type="PIRSF" id="PIRSF034303">
    <property type="entry name" value="DUF1694"/>
    <property type="match status" value="1"/>
</dbReference>
<name>A0A829GW68_LACPA</name>
<dbReference type="EMBL" id="ANKB01000027">
    <property type="protein sequence ID" value="EPC64803.1"/>
    <property type="molecule type" value="Genomic_DNA"/>
</dbReference>
<reference evidence="2 3" key="1">
    <citation type="journal article" date="2013" name="PLoS ONE">
        <title>Lactobacillus paracasei comparative genomics: towards species pan-genome definition and exploitation of diversity.</title>
        <authorList>
            <person name="Smokvina T."/>
            <person name="Wels M."/>
            <person name="Polka J."/>
            <person name="Chervaux C."/>
            <person name="Brisse S."/>
            <person name="Boekhorst J."/>
            <person name="van Hylckama Vlieg J.E."/>
            <person name="Siezen R.J."/>
        </authorList>
    </citation>
    <scope>NUCLEOTIDE SEQUENCE [LARGE SCALE GENOMIC DNA]</scope>
    <source>
        <strain evidence="2 3">Lpl14</strain>
    </source>
</reference>
<dbReference type="InterPro" id="IPR012543">
    <property type="entry name" value="DUF1694"/>
</dbReference>
<accession>A0A829GW68</accession>
<dbReference type="RefSeq" id="WP_003574707.1">
    <property type="nucleotide sequence ID" value="NZ_ANKB01000027.1"/>
</dbReference>
<dbReference type="AlphaFoldDB" id="A0A829GW68"/>
<dbReference type="Gene3D" id="3.30.1330.30">
    <property type="match status" value="1"/>
</dbReference>
<dbReference type="Proteomes" id="UP000014285">
    <property type="component" value="Unassembled WGS sequence"/>
</dbReference>
<evidence type="ECO:0000256" key="1">
    <source>
        <dbReference type="SAM" id="MobiDB-lite"/>
    </source>
</evidence>
<dbReference type="InterPro" id="IPR029064">
    <property type="entry name" value="Ribosomal_eL30-like_sf"/>
</dbReference>
<feature type="region of interest" description="Disordered" evidence="1">
    <location>
        <begin position="1"/>
        <end position="22"/>
    </location>
</feature>